<dbReference type="KEGG" id="tab:CIG75_13555"/>
<dbReference type="GO" id="GO:0034069">
    <property type="term" value="F:aminoglycoside N-acetyltransferase activity"/>
    <property type="evidence" value="ECO:0007669"/>
    <property type="project" value="TreeGrafter"/>
</dbReference>
<dbReference type="Gene3D" id="3.30.1050.10">
    <property type="entry name" value="SCP2 sterol-binding domain"/>
    <property type="match status" value="1"/>
</dbReference>
<organism evidence="2 3">
    <name type="scientific">Tumebacillus algifaecis</name>
    <dbReference type="NCBI Taxonomy" id="1214604"/>
    <lineage>
        <taxon>Bacteria</taxon>
        <taxon>Bacillati</taxon>
        <taxon>Bacillota</taxon>
        <taxon>Bacilli</taxon>
        <taxon>Bacillales</taxon>
        <taxon>Alicyclobacillaceae</taxon>
        <taxon>Tumebacillus</taxon>
    </lineage>
</organism>
<protein>
    <recommendedName>
        <fullName evidence="1">N-acetyltransferase domain-containing protein</fullName>
    </recommendedName>
</protein>
<feature type="domain" description="N-acetyltransferase" evidence="1">
    <location>
        <begin position="3"/>
        <end position="148"/>
    </location>
</feature>
<dbReference type="InterPro" id="IPR036527">
    <property type="entry name" value="SCP2_sterol-bd_dom_sf"/>
</dbReference>
<dbReference type="InterPro" id="IPR041380">
    <property type="entry name" value="Acetyltransf_17"/>
</dbReference>
<dbReference type="PANTHER" id="PTHR37817:SF1">
    <property type="entry name" value="N-ACETYLTRANSFERASE EIS"/>
    <property type="match status" value="1"/>
</dbReference>
<dbReference type="Proteomes" id="UP000214688">
    <property type="component" value="Chromosome"/>
</dbReference>
<sequence>MHLEVRQIAEHEWETFCYIRAESYHMLSPEQALKNRHLTDLHETRCVFVNDEMKATGRLFPFTQYLHGQALSMGGVASVATRIEERGQGYVRELLSAMLQEMKDNAVPVSCLHPSMYEFYRKFGYAFCCEKRLFKSPFQPKIFAKPATSDSGRIVRCNEAELATVKNLYDRYARTQNGFLRRRDLEWSKIVDNPFGGSKPRLYLWQDAQEEAQGYIVLIQQEDNKLDVKELIALTVDAQKGLLSLLEKDNLLTGWEWETHIDSILPSLLHDPKKMTSESVNWFMARIVDVRTAWQVTSSQAQAGTARLQVHDPFAPWNEGTWQLTVASSGTASVSATDELADASADIGTWTQIFYGYLSVEQALFLGKLTIHDPHVLPFLHKLWASVHQPLMHDYF</sequence>
<name>A0A223D2H2_9BACL</name>
<dbReference type="PROSITE" id="PS51186">
    <property type="entry name" value="GNAT"/>
    <property type="match status" value="1"/>
</dbReference>
<dbReference type="Pfam" id="PF13527">
    <property type="entry name" value="Acetyltransf_9"/>
    <property type="match status" value="1"/>
</dbReference>
<dbReference type="Pfam" id="PF13530">
    <property type="entry name" value="SCP2_2"/>
    <property type="match status" value="1"/>
</dbReference>
<dbReference type="EMBL" id="CP022657">
    <property type="protein sequence ID" value="ASS75879.1"/>
    <property type="molecule type" value="Genomic_DNA"/>
</dbReference>
<dbReference type="AlphaFoldDB" id="A0A223D2H2"/>
<dbReference type="GO" id="GO:0030649">
    <property type="term" value="P:aminoglycoside antibiotic catabolic process"/>
    <property type="evidence" value="ECO:0007669"/>
    <property type="project" value="TreeGrafter"/>
</dbReference>
<dbReference type="InterPro" id="IPR051554">
    <property type="entry name" value="Acetyltransferase_Eis"/>
</dbReference>
<dbReference type="InterPro" id="IPR000182">
    <property type="entry name" value="GNAT_dom"/>
</dbReference>
<reference evidence="2 3" key="1">
    <citation type="journal article" date="2015" name="Int. J. Syst. Evol. Microbiol.">
        <title>Tumebacillus algifaecis sp. nov., isolated from decomposing algal scum.</title>
        <authorList>
            <person name="Wu Y.F."/>
            <person name="Zhang B."/>
            <person name="Xing P."/>
            <person name="Wu Q.L."/>
            <person name="Liu S.J."/>
        </authorList>
    </citation>
    <scope>NUCLEOTIDE SEQUENCE [LARGE SCALE GENOMIC DNA]</scope>
    <source>
        <strain evidence="2 3">THMBR28</strain>
    </source>
</reference>
<dbReference type="Gene3D" id="3.40.630.30">
    <property type="match status" value="2"/>
</dbReference>
<dbReference type="OrthoDB" id="9768284at2"/>
<accession>A0A223D2H2</accession>
<evidence type="ECO:0000313" key="2">
    <source>
        <dbReference type="EMBL" id="ASS75879.1"/>
    </source>
</evidence>
<proteinExistence type="predicted"/>
<gene>
    <name evidence="2" type="ORF">CIG75_13555</name>
</gene>
<evidence type="ECO:0000259" key="1">
    <source>
        <dbReference type="PROSITE" id="PS51186"/>
    </source>
</evidence>
<dbReference type="InterPro" id="IPR016181">
    <property type="entry name" value="Acyl_CoA_acyltransferase"/>
</dbReference>
<evidence type="ECO:0000313" key="3">
    <source>
        <dbReference type="Proteomes" id="UP000214688"/>
    </source>
</evidence>
<dbReference type="SUPFAM" id="SSF55718">
    <property type="entry name" value="SCP-like"/>
    <property type="match status" value="1"/>
</dbReference>
<dbReference type="RefSeq" id="WP_094237118.1">
    <property type="nucleotide sequence ID" value="NZ_CP022657.1"/>
</dbReference>
<keyword evidence="3" id="KW-1185">Reference proteome</keyword>
<dbReference type="SUPFAM" id="SSF55729">
    <property type="entry name" value="Acyl-CoA N-acyltransferases (Nat)"/>
    <property type="match status" value="1"/>
</dbReference>
<dbReference type="PANTHER" id="PTHR37817">
    <property type="entry name" value="N-ACETYLTRANSFERASE EIS"/>
    <property type="match status" value="1"/>
</dbReference>
<dbReference type="InterPro" id="IPR025559">
    <property type="entry name" value="Eis_dom"/>
</dbReference>
<dbReference type="Pfam" id="PF17668">
    <property type="entry name" value="Acetyltransf_17"/>
    <property type="match status" value="1"/>
</dbReference>